<reference evidence="2 3" key="1">
    <citation type="journal article" date="2009" name="Stand. Genomic Sci.">
        <title>Complete genome sequence of Halorhabdus utahensis type strain (AX-2).</title>
        <authorList>
            <person name="Anderson I."/>
            <person name="Tindall B.J."/>
            <person name="Pomrenke H."/>
            <person name="Goker M."/>
            <person name="Lapidus A."/>
            <person name="Nolan M."/>
            <person name="Copeland A."/>
            <person name="Glavina Del Rio T."/>
            <person name="Chen F."/>
            <person name="Tice H."/>
            <person name="Cheng J.F."/>
            <person name="Lucas S."/>
            <person name="Chertkov O."/>
            <person name="Bruce D."/>
            <person name="Brettin T."/>
            <person name="Detter J.C."/>
            <person name="Han C."/>
            <person name="Goodwin L."/>
            <person name="Land M."/>
            <person name="Hauser L."/>
            <person name="Chang Y.J."/>
            <person name="Jeffries C.D."/>
            <person name="Pitluck S."/>
            <person name="Pati A."/>
            <person name="Mavromatis K."/>
            <person name="Ivanova N."/>
            <person name="Ovchinnikova G."/>
            <person name="Chen A."/>
            <person name="Palaniappan K."/>
            <person name="Chain P."/>
            <person name="Rohde M."/>
            <person name="Bristow J."/>
            <person name="Eisen J.A."/>
            <person name="Markowitz V."/>
            <person name="Hugenholtz P."/>
            <person name="Kyrpides N.C."/>
            <person name="Klenk H.P."/>
        </authorList>
    </citation>
    <scope>NUCLEOTIDE SEQUENCE [LARGE SCALE GENOMIC DNA]</scope>
    <source>
        <strain evidence="3">DSM 12940 / JCM 11049 / AX-2</strain>
    </source>
</reference>
<dbReference type="InterPro" id="IPR036388">
    <property type="entry name" value="WH-like_DNA-bd_sf"/>
</dbReference>
<proteinExistence type="predicted"/>
<dbReference type="eggNOG" id="arCOG08182">
    <property type="taxonomic scope" value="Archaea"/>
</dbReference>
<name>C7NU94_HALUD</name>
<accession>C7NU94</accession>
<dbReference type="AlphaFoldDB" id="C7NU94"/>
<evidence type="ECO:0000313" key="2">
    <source>
        <dbReference type="EMBL" id="ACV10991.1"/>
    </source>
</evidence>
<protein>
    <submittedName>
        <fullName evidence="2">RNA polymerase, sigma-24 subunit, ECF subfamily</fullName>
    </submittedName>
</protein>
<evidence type="ECO:0000259" key="1">
    <source>
        <dbReference type="Pfam" id="PF08281"/>
    </source>
</evidence>
<gene>
    <name evidence="2" type="ordered locus">Huta_0806</name>
</gene>
<dbReference type="KEGG" id="hut:Huta_0806"/>
<dbReference type="RefSeq" id="WP_015788570.1">
    <property type="nucleotide sequence ID" value="NC_013158.1"/>
</dbReference>
<evidence type="ECO:0000313" key="3">
    <source>
        <dbReference type="Proteomes" id="UP000002071"/>
    </source>
</evidence>
<dbReference type="Pfam" id="PF08281">
    <property type="entry name" value="Sigma70_r4_2"/>
    <property type="match status" value="1"/>
</dbReference>
<dbReference type="InterPro" id="IPR013249">
    <property type="entry name" value="RNA_pol_sigma70_r4_t2"/>
</dbReference>
<feature type="domain" description="RNA polymerase sigma factor 70 region 4 type 2" evidence="1">
    <location>
        <begin position="15"/>
        <end position="60"/>
    </location>
</feature>
<dbReference type="GO" id="GO:0006352">
    <property type="term" value="P:DNA-templated transcription initiation"/>
    <property type="evidence" value="ECO:0007669"/>
    <property type="project" value="InterPro"/>
</dbReference>
<dbReference type="GO" id="GO:0003677">
    <property type="term" value="F:DNA binding"/>
    <property type="evidence" value="ECO:0007669"/>
    <property type="project" value="InterPro"/>
</dbReference>
<dbReference type="HOGENOM" id="CLU_2820737_0_0_2"/>
<dbReference type="EMBL" id="CP001687">
    <property type="protein sequence ID" value="ACV10991.1"/>
    <property type="molecule type" value="Genomic_DNA"/>
</dbReference>
<dbReference type="GeneID" id="8383078"/>
<dbReference type="Gene3D" id="1.10.10.10">
    <property type="entry name" value="Winged helix-like DNA-binding domain superfamily/Winged helix DNA-binding domain"/>
    <property type="match status" value="1"/>
</dbReference>
<organism evidence="2 3">
    <name type="scientific">Halorhabdus utahensis (strain DSM 12940 / JCM 11049 / AX-2)</name>
    <dbReference type="NCBI Taxonomy" id="519442"/>
    <lineage>
        <taxon>Archaea</taxon>
        <taxon>Methanobacteriati</taxon>
        <taxon>Methanobacteriota</taxon>
        <taxon>Stenosarchaea group</taxon>
        <taxon>Halobacteria</taxon>
        <taxon>Halobacteriales</taxon>
        <taxon>Haloarculaceae</taxon>
        <taxon>Halorhabdus</taxon>
    </lineage>
</organism>
<dbReference type="OrthoDB" id="318346at2157"/>
<dbReference type="Proteomes" id="UP000002071">
    <property type="component" value="Chromosome"/>
</dbReference>
<sequence>MTGAQTTLHHFEADLSALTPAEKDAYEAVEIEDYGVREFARKTGRRPGTVGNLLSRARGKVGGEGS</sequence>
<keyword evidence="3" id="KW-1185">Reference proteome</keyword>
<dbReference type="GO" id="GO:0016987">
    <property type="term" value="F:sigma factor activity"/>
    <property type="evidence" value="ECO:0007669"/>
    <property type="project" value="InterPro"/>
</dbReference>
<dbReference type="STRING" id="519442.Huta_0806"/>
<dbReference type="SUPFAM" id="SSF88659">
    <property type="entry name" value="Sigma3 and sigma4 domains of RNA polymerase sigma factors"/>
    <property type="match status" value="1"/>
</dbReference>
<dbReference type="InterPro" id="IPR013324">
    <property type="entry name" value="RNA_pol_sigma_r3/r4-like"/>
</dbReference>